<sequence>MLRATTIKHSRTTLTPILRVSSRLAIPIHRTLSTSKTASRPAPTRVFSNTLRGYSTAPSEAAIDASEPSQDAEQAVAALVDFLEKARSINPPDDAGRLIISYAIIYEIIRFLARHGEGSEAYLAVFMNSEASEESIFQRARNTILQGTQLLVSRFSGVPATSPLRNAHPQLFGLFGALEVLLMAHEVEPQPWRDFWGRAQPLLLDLAAQLDEAGFGAD</sequence>
<keyword evidence="2" id="KW-1185">Reference proteome</keyword>
<organism evidence="1 2">
    <name type="scientific">Roridomyces roridus</name>
    <dbReference type="NCBI Taxonomy" id="1738132"/>
    <lineage>
        <taxon>Eukaryota</taxon>
        <taxon>Fungi</taxon>
        <taxon>Dikarya</taxon>
        <taxon>Basidiomycota</taxon>
        <taxon>Agaricomycotina</taxon>
        <taxon>Agaricomycetes</taxon>
        <taxon>Agaricomycetidae</taxon>
        <taxon>Agaricales</taxon>
        <taxon>Marasmiineae</taxon>
        <taxon>Mycenaceae</taxon>
        <taxon>Roridomyces</taxon>
    </lineage>
</organism>
<dbReference type="Proteomes" id="UP001221142">
    <property type="component" value="Unassembled WGS sequence"/>
</dbReference>
<protein>
    <submittedName>
        <fullName evidence="1">Uncharacterized protein</fullName>
    </submittedName>
</protein>
<dbReference type="AlphaFoldDB" id="A0AAD7BEF7"/>
<dbReference type="EMBL" id="JARKIF010000019">
    <property type="protein sequence ID" value="KAJ7618548.1"/>
    <property type="molecule type" value="Genomic_DNA"/>
</dbReference>
<accession>A0AAD7BEF7</accession>
<proteinExistence type="predicted"/>
<reference evidence="1" key="1">
    <citation type="submission" date="2023-03" db="EMBL/GenBank/DDBJ databases">
        <title>Massive genome expansion in bonnet fungi (Mycena s.s.) driven by repeated elements and novel gene families across ecological guilds.</title>
        <authorList>
            <consortium name="Lawrence Berkeley National Laboratory"/>
            <person name="Harder C.B."/>
            <person name="Miyauchi S."/>
            <person name="Viragh M."/>
            <person name="Kuo A."/>
            <person name="Thoen E."/>
            <person name="Andreopoulos B."/>
            <person name="Lu D."/>
            <person name="Skrede I."/>
            <person name="Drula E."/>
            <person name="Henrissat B."/>
            <person name="Morin E."/>
            <person name="Kohler A."/>
            <person name="Barry K."/>
            <person name="LaButti K."/>
            <person name="Morin E."/>
            <person name="Salamov A."/>
            <person name="Lipzen A."/>
            <person name="Mereny Z."/>
            <person name="Hegedus B."/>
            <person name="Baldrian P."/>
            <person name="Stursova M."/>
            <person name="Weitz H."/>
            <person name="Taylor A."/>
            <person name="Grigoriev I.V."/>
            <person name="Nagy L.G."/>
            <person name="Martin F."/>
            <person name="Kauserud H."/>
        </authorList>
    </citation>
    <scope>NUCLEOTIDE SEQUENCE</scope>
    <source>
        <strain evidence="1">9284</strain>
    </source>
</reference>
<name>A0AAD7BEF7_9AGAR</name>
<evidence type="ECO:0000313" key="1">
    <source>
        <dbReference type="EMBL" id="KAJ7618548.1"/>
    </source>
</evidence>
<evidence type="ECO:0000313" key="2">
    <source>
        <dbReference type="Proteomes" id="UP001221142"/>
    </source>
</evidence>
<gene>
    <name evidence="1" type="ORF">FB45DRAFT_1007333</name>
</gene>
<comment type="caution">
    <text evidence="1">The sequence shown here is derived from an EMBL/GenBank/DDBJ whole genome shotgun (WGS) entry which is preliminary data.</text>
</comment>